<dbReference type="Pfam" id="PF00696">
    <property type="entry name" value="AA_kinase"/>
    <property type="match status" value="1"/>
</dbReference>
<comment type="catalytic activity">
    <reaction evidence="15 17">
        <text>L-glutamate 5-semialdehyde + phosphate + NADP(+) = L-glutamyl 5-phosphate + NADPH + H(+)</text>
        <dbReference type="Rhea" id="RHEA:19541"/>
        <dbReference type="ChEBI" id="CHEBI:15378"/>
        <dbReference type="ChEBI" id="CHEBI:43474"/>
        <dbReference type="ChEBI" id="CHEBI:57783"/>
        <dbReference type="ChEBI" id="CHEBI:58066"/>
        <dbReference type="ChEBI" id="CHEBI:58274"/>
        <dbReference type="ChEBI" id="CHEBI:58349"/>
        <dbReference type="EC" id="1.2.1.41"/>
    </reaction>
</comment>
<dbReference type="HAMAP" id="MF_00456">
    <property type="entry name" value="ProB"/>
    <property type="match status" value="1"/>
</dbReference>
<dbReference type="PROSITE" id="PS01223">
    <property type="entry name" value="PROA"/>
    <property type="match status" value="1"/>
</dbReference>
<dbReference type="GO" id="GO:0005737">
    <property type="term" value="C:cytoplasm"/>
    <property type="evidence" value="ECO:0007669"/>
    <property type="project" value="UniProtKB-UniRule"/>
</dbReference>
<evidence type="ECO:0000256" key="11">
    <source>
        <dbReference type="ARBA" id="ARBA00022840"/>
    </source>
</evidence>
<dbReference type="PANTHER" id="PTHR11063">
    <property type="entry name" value="GLUTAMATE SEMIALDEHYDE DEHYDROGENASE"/>
    <property type="match status" value="1"/>
</dbReference>
<evidence type="ECO:0000256" key="7">
    <source>
        <dbReference type="ARBA" id="ARBA00022650"/>
    </source>
</evidence>
<dbReference type="InterPro" id="IPR016161">
    <property type="entry name" value="Ald_DH/histidinol_DH"/>
</dbReference>
<dbReference type="AlphaFoldDB" id="A0AA38TG53"/>
<dbReference type="Pfam" id="PF00171">
    <property type="entry name" value="Aldedh"/>
    <property type="match status" value="1"/>
</dbReference>
<sequence length="756" mass="81858">MDAIDPTRSFLKDVKRIVIKVGTAVVTRDDGRLALGRLGALCEQIQGLNSRGFEVILVSSGAVGAGRQRLRYRKLINSSFADLQKPQPELDGKACAAVGQNGLMALYDTLFSQLDVTSAQLLVTDNDFRSSEFRKQLTETVDSLLSLKVIPVFNENDSISTRSSPYEDSSGIFWDNDSLAALLALELKADLLVLLSDVDGLYSGPPSDPQSKLIHTYIKEKLENTITFGDKSRLGRGGMTAKVKAAVYASQAGIPVVITSGFAGDNIIKVLRGQHIGTLFHRDAHTWIPSGELNAREMAVAARESSRLLQAMPAEERIKILLGIANALEANEKTILHENEADVVTAQDAGYEPSLVSRLALKQGKASHILNSVRRFHLREDVIPLGCPACYLRVSARGTSSDALIVAGDIITFTRTLYCSVDASLLLCTKLACTIPFVTEANSDTPFFISCHTLTLNVKRIASLAIRTGNGLVLKGGKEAKRSNAILHKIITSCIPETVGKGLIGLVTSREEIPELLKLDDVIDLVIPRGSNQLVSQIKSATQIPVLGHADGICHIYVDKTADMEKAKNIVLDAKTDYPAACNAMETLLVHEELLENDGVNELLIELQIKGVSIYGVQRQAPVLNLPPASSFHHEYSSLSCTIEIVDDVHAAIDHIHKHGSAHTDCIVTEDPEAADIFLRQVDSAAVFHNASTRFCDGFRFGLGAEVGISTSRIHARGPVGVEGLLTTRWIARGSGQVVDNDKGVVYTHKDLTQQA</sequence>
<evidence type="ECO:0000256" key="5">
    <source>
        <dbReference type="ARBA" id="ARBA00009302"/>
    </source>
</evidence>
<dbReference type="InterPro" id="IPR041744">
    <property type="entry name" value="G5K_ProBA"/>
</dbReference>
<evidence type="ECO:0000313" key="20">
    <source>
        <dbReference type="EMBL" id="KAJ9553426.1"/>
    </source>
</evidence>
<accession>A0AA38TG53</accession>
<comment type="function">
    <text evidence="1 17">P5CS plays a key role in proline biosynthesis, leading to osmoregulation in plants.</text>
</comment>
<dbReference type="GO" id="GO:0008652">
    <property type="term" value="P:amino acid biosynthetic process"/>
    <property type="evidence" value="ECO:0007669"/>
    <property type="project" value="UniProtKB-KW"/>
</dbReference>
<dbReference type="PANTHER" id="PTHR11063:SF8">
    <property type="entry name" value="DELTA-1-PYRROLINE-5-CARBOXYLATE SYNTHASE"/>
    <property type="match status" value="1"/>
</dbReference>
<keyword evidence="7 17" id="KW-0641">Proline biosynthesis</keyword>
<evidence type="ECO:0000256" key="8">
    <source>
        <dbReference type="ARBA" id="ARBA00022679"/>
    </source>
</evidence>
<comment type="caution">
    <text evidence="20">The sequence shown here is derived from an EMBL/GenBank/DDBJ whole genome shotgun (WGS) entry which is preliminary data.</text>
</comment>
<keyword evidence="8 17" id="KW-0808">Transferase</keyword>
<comment type="similarity">
    <text evidence="5 17">In the N-terminal section; belongs to the glutamate 5-kinase family.</text>
</comment>
<keyword evidence="14" id="KW-0511">Multifunctional enzyme</keyword>
<dbReference type="NCBIfam" id="NF001221">
    <property type="entry name" value="PRK00197.1"/>
    <property type="match status" value="1"/>
</dbReference>
<dbReference type="GO" id="GO:0005524">
    <property type="term" value="F:ATP binding"/>
    <property type="evidence" value="ECO:0007669"/>
    <property type="project" value="UniProtKB-UniRule"/>
</dbReference>
<dbReference type="SUPFAM" id="SSF53720">
    <property type="entry name" value="ALDH-like"/>
    <property type="match status" value="2"/>
</dbReference>
<organism evidence="20 21">
    <name type="scientific">Centaurea solstitialis</name>
    <name type="common">yellow star-thistle</name>
    <dbReference type="NCBI Taxonomy" id="347529"/>
    <lineage>
        <taxon>Eukaryota</taxon>
        <taxon>Viridiplantae</taxon>
        <taxon>Streptophyta</taxon>
        <taxon>Embryophyta</taxon>
        <taxon>Tracheophyta</taxon>
        <taxon>Spermatophyta</taxon>
        <taxon>Magnoliopsida</taxon>
        <taxon>eudicotyledons</taxon>
        <taxon>Gunneridae</taxon>
        <taxon>Pentapetalae</taxon>
        <taxon>asterids</taxon>
        <taxon>campanulids</taxon>
        <taxon>Asterales</taxon>
        <taxon>Asteraceae</taxon>
        <taxon>Carduoideae</taxon>
        <taxon>Cardueae</taxon>
        <taxon>Centaureinae</taxon>
        <taxon>Centaurea</taxon>
    </lineage>
</organism>
<keyword evidence="10 17" id="KW-0418">Kinase</keyword>
<proteinExistence type="inferred from homology"/>
<evidence type="ECO:0000256" key="13">
    <source>
        <dbReference type="ARBA" id="ARBA00023002"/>
    </source>
</evidence>
<evidence type="ECO:0000256" key="4">
    <source>
        <dbReference type="ARBA" id="ARBA00006300"/>
    </source>
</evidence>
<dbReference type="FunFam" id="3.40.1160.10:FF:000013">
    <property type="entry name" value="Delta-1-pyrroline-5-carboxylate synthase"/>
    <property type="match status" value="1"/>
</dbReference>
<evidence type="ECO:0000313" key="21">
    <source>
        <dbReference type="Proteomes" id="UP001172457"/>
    </source>
</evidence>
<evidence type="ECO:0000259" key="19">
    <source>
        <dbReference type="Pfam" id="PF00696"/>
    </source>
</evidence>
<evidence type="ECO:0000256" key="3">
    <source>
        <dbReference type="ARBA" id="ARBA00005185"/>
    </source>
</evidence>
<evidence type="ECO:0000256" key="14">
    <source>
        <dbReference type="ARBA" id="ARBA00023268"/>
    </source>
</evidence>
<dbReference type="InterPro" id="IPR016163">
    <property type="entry name" value="Ald_DH_C"/>
</dbReference>
<dbReference type="CDD" id="cd07079">
    <property type="entry name" value="ALDH_F18-19_ProA-GPR"/>
    <property type="match status" value="1"/>
</dbReference>
<keyword evidence="13 17" id="KW-0560">Oxidoreductase</keyword>
<dbReference type="InterPro" id="IPR036393">
    <property type="entry name" value="AceGlu_kinase-like_sf"/>
</dbReference>
<keyword evidence="12 17" id="KW-0521">NADP</keyword>
<gene>
    <name evidence="20" type="ORF">OSB04_017471</name>
</gene>
<protein>
    <recommendedName>
        <fullName evidence="17">Delta-1-pyrroline-5-carboxylate synthase</fullName>
    </recommendedName>
    <domain>
        <recommendedName>
            <fullName evidence="17">Glutamate 5-kinase</fullName>
            <shortName evidence="17">GK</shortName>
            <ecNumber evidence="17">2.7.2.11</ecNumber>
        </recommendedName>
        <alternativeName>
            <fullName evidence="17">Gamma-glutamyl kinase</fullName>
        </alternativeName>
    </domain>
    <domain>
        <recommendedName>
            <fullName evidence="17">Gamma-glutamyl phosphate reductase</fullName>
            <shortName evidence="17">GPR</shortName>
            <ecNumber evidence="17">1.2.1.41</ecNumber>
        </recommendedName>
        <alternativeName>
            <fullName evidence="17">Glutamate-5-semialdehyde dehydrogenase</fullName>
        </alternativeName>
        <alternativeName>
            <fullName evidence="17">Glutamyl-gamma-semialdehyde dehydrogenase</fullName>
        </alternativeName>
    </domain>
</protein>
<dbReference type="InterPro" id="IPR001048">
    <property type="entry name" value="Asp/Glu/Uridylate_kinase"/>
</dbReference>
<comment type="pathway">
    <text evidence="2 17">Amino-acid biosynthesis; L-proline biosynthesis; L-glutamate 5-semialdehyde from L-glutamate: step 2/2.</text>
</comment>
<evidence type="ECO:0000256" key="10">
    <source>
        <dbReference type="ARBA" id="ARBA00022777"/>
    </source>
</evidence>
<keyword evidence="6 17" id="KW-0028">Amino-acid biosynthesis</keyword>
<keyword evidence="11 17" id="KW-0067">ATP-binding</keyword>
<dbReference type="EC" id="2.7.2.11" evidence="17"/>
<dbReference type="InterPro" id="IPR015590">
    <property type="entry name" value="Aldehyde_DH_dom"/>
</dbReference>
<name>A0AA38TG53_9ASTR</name>
<dbReference type="InterPro" id="IPR019797">
    <property type="entry name" value="Glutamate_5-kinase_CS"/>
</dbReference>
<evidence type="ECO:0000256" key="15">
    <source>
        <dbReference type="ARBA" id="ARBA00049024"/>
    </source>
</evidence>
<dbReference type="PRINTS" id="PR00474">
    <property type="entry name" value="GLU5KINASE"/>
</dbReference>
<dbReference type="GO" id="GO:0004349">
    <property type="term" value="F:glutamate 5-kinase activity"/>
    <property type="evidence" value="ECO:0007669"/>
    <property type="project" value="UniProtKB-UniRule"/>
</dbReference>
<dbReference type="SUPFAM" id="SSF53633">
    <property type="entry name" value="Carbamate kinase-like"/>
    <property type="match status" value="1"/>
</dbReference>
<dbReference type="Proteomes" id="UP001172457">
    <property type="component" value="Chromosome 4"/>
</dbReference>
<dbReference type="NCBIfam" id="TIGR01027">
    <property type="entry name" value="proB"/>
    <property type="match status" value="1"/>
</dbReference>
<reference evidence="20" key="1">
    <citation type="submission" date="2023-03" db="EMBL/GenBank/DDBJ databases">
        <title>Chromosome-scale reference genome and RAD-based genetic map of yellow starthistle (Centaurea solstitialis) reveal putative structural variation and QTLs associated with invader traits.</title>
        <authorList>
            <person name="Reatini B."/>
            <person name="Cang F.A."/>
            <person name="Jiang Q."/>
            <person name="Mckibben M.T.W."/>
            <person name="Barker M.S."/>
            <person name="Rieseberg L.H."/>
            <person name="Dlugosch K.M."/>
        </authorList>
    </citation>
    <scope>NUCLEOTIDE SEQUENCE</scope>
    <source>
        <strain evidence="20">CAN-66</strain>
        <tissue evidence="20">Leaf</tissue>
    </source>
</reference>
<dbReference type="HAMAP" id="MF_00412">
    <property type="entry name" value="ProA"/>
    <property type="match status" value="1"/>
</dbReference>
<dbReference type="InterPro" id="IPR020593">
    <property type="entry name" value="G-glutamylP_reductase_CS"/>
</dbReference>
<evidence type="ECO:0000256" key="17">
    <source>
        <dbReference type="PIRNR" id="PIRNR036429"/>
    </source>
</evidence>
<dbReference type="Gene3D" id="3.40.1160.10">
    <property type="entry name" value="Acetylglutamate kinase-like"/>
    <property type="match status" value="1"/>
</dbReference>
<keyword evidence="9 17" id="KW-0547">Nucleotide-binding</keyword>
<evidence type="ECO:0000259" key="18">
    <source>
        <dbReference type="Pfam" id="PF00171"/>
    </source>
</evidence>
<dbReference type="PIRSF" id="PIRSF036429">
    <property type="entry name" value="P5C_syn"/>
    <property type="match status" value="1"/>
</dbReference>
<dbReference type="NCBIfam" id="TIGR00407">
    <property type="entry name" value="proA"/>
    <property type="match status" value="1"/>
</dbReference>
<evidence type="ECO:0000256" key="16">
    <source>
        <dbReference type="ARBA" id="ARBA00049141"/>
    </source>
</evidence>
<dbReference type="PROSITE" id="PS00902">
    <property type="entry name" value="GLUTAMATE_5_KINASE"/>
    <property type="match status" value="1"/>
</dbReference>
<dbReference type="FunFam" id="3.40.309.10:FF:000015">
    <property type="entry name" value="Delta-1-pyrroline-5-carboxylate synthase"/>
    <property type="match status" value="1"/>
</dbReference>
<evidence type="ECO:0000256" key="6">
    <source>
        <dbReference type="ARBA" id="ARBA00022605"/>
    </source>
</evidence>
<dbReference type="Gene3D" id="3.40.605.10">
    <property type="entry name" value="Aldehyde Dehydrogenase, Chain A, domain 1"/>
    <property type="match status" value="2"/>
</dbReference>
<dbReference type="CDD" id="cd04256">
    <property type="entry name" value="AAK_P5CS_ProBA"/>
    <property type="match status" value="1"/>
</dbReference>
<dbReference type="InterPro" id="IPR005715">
    <property type="entry name" value="Glu_5kinase/COase_Synthase"/>
</dbReference>
<comment type="similarity">
    <text evidence="4 17">In the C-terminal section; belongs to the gamma-glutamyl phosphate reductase family.</text>
</comment>
<evidence type="ECO:0000256" key="1">
    <source>
        <dbReference type="ARBA" id="ARBA00003492"/>
    </source>
</evidence>
<feature type="domain" description="Aldehyde dehydrogenase" evidence="18">
    <location>
        <begin position="463"/>
        <end position="596"/>
    </location>
</feature>
<dbReference type="EC" id="1.2.1.41" evidence="17"/>
<comment type="pathway">
    <text evidence="3 17">Amino-acid biosynthesis; L-proline biosynthesis; L-glutamate 5-semialdehyde from L-glutamate: step 1/2.</text>
</comment>
<evidence type="ECO:0000256" key="2">
    <source>
        <dbReference type="ARBA" id="ARBA00004985"/>
    </source>
</evidence>
<dbReference type="Gene3D" id="3.40.309.10">
    <property type="entry name" value="Aldehyde Dehydrogenase, Chain A, domain 2"/>
    <property type="match status" value="1"/>
</dbReference>
<dbReference type="GO" id="GO:0004350">
    <property type="term" value="F:glutamate-5-semialdehyde dehydrogenase activity"/>
    <property type="evidence" value="ECO:0007669"/>
    <property type="project" value="UniProtKB-UniRule"/>
</dbReference>
<evidence type="ECO:0000256" key="9">
    <source>
        <dbReference type="ARBA" id="ARBA00022741"/>
    </source>
</evidence>
<dbReference type="InterPro" id="IPR005766">
    <property type="entry name" value="P5_carboxy_syn"/>
</dbReference>
<dbReference type="InterPro" id="IPR016162">
    <property type="entry name" value="Ald_DH_N"/>
</dbReference>
<comment type="catalytic activity">
    <reaction evidence="16 17">
        <text>L-glutamate + ATP = L-glutamyl 5-phosphate + ADP</text>
        <dbReference type="Rhea" id="RHEA:14877"/>
        <dbReference type="ChEBI" id="CHEBI:29985"/>
        <dbReference type="ChEBI" id="CHEBI:30616"/>
        <dbReference type="ChEBI" id="CHEBI:58274"/>
        <dbReference type="ChEBI" id="CHEBI:456216"/>
        <dbReference type="EC" id="2.7.2.11"/>
    </reaction>
</comment>
<dbReference type="InterPro" id="IPR001057">
    <property type="entry name" value="Glu/AcGlu_kinase"/>
</dbReference>
<dbReference type="InterPro" id="IPR000965">
    <property type="entry name" value="GPR_dom"/>
</dbReference>
<feature type="domain" description="Aspartate/glutamate/uridylate kinase" evidence="19">
    <location>
        <begin position="15"/>
        <end position="260"/>
    </location>
</feature>
<dbReference type="EMBL" id="JARYMX010000004">
    <property type="protein sequence ID" value="KAJ9553426.1"/>
    <property type="molecule type" value="Genomic_DNA"/>
</dbReference>
<evidence type="ECO:0000256" key="12">
    <source>
        <dbReference type="ARBA" id="ARBA00022857"/>
    </source>
</evidence>
<keyword evidence="21" id="KW-1185">Reference proteome</keyword>